<comment type="caution">
    <text evidence="1">The sequence shown here is derived from an EMBL/GenBank/DDBJ whole genome shotgun (WGS) entry which is preliminary data.</text>
</comment>
<proteinExistence type="predicted"/>
<dbReference type="Proteomes" id="UP001324115">
    <property type="component" value="Unassembled WGS sequence"/>
</dbReference>
<gene>
    <name evidence="1" type="ORF">RGQ29_000266</name>
</gene>
<evidence type="ECO:0000313" key="1">
    <source>
        <dbReference type="EMBL" id="KAK4605912.1"/>
    </source>
</evidence>
<keyword evidence="2" id="KW-1185">Reference proteome</keyword>
<name>A0AAN7G846_QUERU</name>
<evidence type="ECO:0000313" key="2">
    <source>
        <dbReference type="Proteomes" id="UP001324115"/>
    </source>
</evidence>
<organism evidence="1 2">
    <name type="scientific">Quercus rubra</name>
    <name type="common">Northern red oak</name>
    <name type="synonym">Quercus borealis</name>
    <dbReference type="NCBI Taxonomy" id="3512"/>
    <lineage>
        <taxon>Eukaryota</taxon>
        <taxon>Viridiplantae</taxon>
        <taxon>Streptophyta</taxon>
        <taxon>Embryophyta</taxon>
        <taxon>Tracheophyta</taxon>
        <taxon>Spermatophyta</taxon>
        <taxon>Magnoliopsida</taxon>
        <taxon>eudicotyledons</taxon>
        <taxon>Gunneridae</taxon>
        <taxon>Pentapetalae</taxon>
        <taxon>rosids</taxon>
        <taxon>fabids</taxon>
        <taxon>Fagales</taxon>
        <taxon>Fagaceae</taxon>
        <taxon>Quercus</taxon>
    </lineage>
</organism>
<accession>A0AAN7G846</accession>
<sequence length="110" mass="12423">MSSTVKSFSGPRVISNLVSRVKIVNPVAPDDCRSDCDSSSSVVDDDNDDYCVLTYSFRKIQPFDLNLLLRWMKILALLMIFKPPLCVSDCGSNGQLFFFFCLFYLIFSGK</sequence>
<reference evidence="1 2" key="1">
    <citation type="journal article" date="2023" name="G3 (Bethesda)">
        <title>A haplotype-resolved chromosome-scale genome for Quercus rubra L. provides insights into the genetics of adaptive traits for red oak species.</title>
        <authorList>
            <person name="Kapoor B."/>
            <person name="Jenkins J."/>
            <person name="Schmutz J."/>
            <person name="Zhebentyayeva T."/>
            <person name="Kuelheim C."/>
            <person name="Coggeshall M."/>
            <person name="Heim C."/>
            <person name="Lasky J.R."/>
            <person name="Leites L."/>
            <person name="Islam-Faridi N."/>
            <person name="Romero-Severson J."/>
            <person name="DeLeo V.L."/>
            <person name="Lucas S.M."/>
            <person name="Lazic D."/>
            <person name="Gailing O."/>
            <person name="Carlson J."/>
            <person name="Staton M."/>
        </authorList>
    </citation>
    <scope>NUCLEOTIDE SEQUENCE [LARGE SCALE GENOMIC DNA]</scope>
    <source>
        <strain evidence="1">Pseudo-F2</strain>
    </source>
</reference>
<dbReference type="AlphaFoldDB" id="A0AAN7G846"/>
<dbReference type="EMBL" id="JAXUIC010000001">
    <property type="protein sequence ID" value="KAK4605912.1"/>
    <property type="molecule type" value="Genomic_DNA"/>
</dbReference>
<protein>
    <submittedName>
        <fullName evidence="1">Uncharacterized protein</fullName>
    </submittedName>
</protein>